<reference evidence="2" key="2">
    <citation type="submission" date="2023-06" db="EMBL/GenBank/DDBJ databases">
        <authorList>
            <consortium name="Lawrence Berkeley National Laboratory"/>
            <person name="Haridas S."/>
            <person name="Hensen N."/>
            <person name="Bonometti L."/>
            <person name="Westerberg I."/>
            <person name="Brannstrom I.O."/>
            <person name="Guillou S."/>
            <person name="Cros-Aarteil S."/>
            <person name="Calhoun S."/>
            <person name="Kuo A."/>
            <person name="Mondo S."/>
            <person name="Pangilinan J."/>
            <person name="Riley R."/>
            <person name="Labutti K."/>
            <person name="Andreopoulos B."/>
            <person name="Lipzen A."/>
            <person name="Chen C."/>
            <person name="Yanf M."/>
            <person name="Daum C."/>
            <person name="Ng V."/>
            <person name="Clum A."/>
            <person name="Steindorff A."/>
            <person name="Ohm R."/>
            <person name="Martin F."/>
            <person name="Silar P."/>
            <person name="Natvig D."/>
            <person name="Lalanne C."/>
            <person name="Gautier V."/>
            <person name="Ament-Velasquez S.L."/>
            <person name="Kruys A."/>
            <person name="Hutchinson M.I."/>
            <person name="Powell A.J."/>
            <person name="Barry K."/>
            <person name="Miller A.N."/>
            <person name="Grigoriev I.V."/>
            <person name="Debuchy R."/>
            <person name="Gladieux P."/>
            <person name="Thoren M.H."/>
            <person name="Johannesson H."/>
        </authorList>
    </citation>
    <scope>NUCLEOTIDE SEQUENCE</scope>
    <source>
        <strain evidence="2">CBS 958.72</strain>
    </source>
</reference>
<proteinExistence type="predicted"/>
<comment type="caution">
    <text evidence="2">The sequence shown here is derived from an EMBL/GenBank/DDBJ whole genome shotgun (WGS) entry which is preliminary data.</text>
</comment>
<sequence length="97" mass="10340">MFISKISSLCLALSAVAIHLTVAFPDNVHLEKRQDWDPKGIICNGDRDCTSPGYPYCRCGNVFFGGTVGTAPTFMYLCASHCGANGCIPNCGNCQAC</sequence>
<keyword evidence="1" id="KW-0732">Signal</keyword>
<feature type="signal peptide" evidence="1">
    <location>
        <begin position="1"/>
        <end position="23"/>
    </location>
</feature>
<gene>
    <name evidence="2" type="ORF">B0T24DRAFT_699591</name>
</gene>
<dbReference type="Proteomes" id="UP001287356">
    <property type="component" value="Unassembled WGS sequence"/>
</dbReference>
<organism evidence="2 3">
    <name type="scientific">Lasiosphaeria ovina</name>
    <dbReference type="NCBI Taxonomy" id="92902"/>
    <lineage>
        <taxon>Eukaryota</taxon>
        <taxon>Fungi</taxon>
        <taxon>Dikarya</taxon>
        <taxon>Ascomycota</taxon>
        <taxon>Pezizomycotina</taxon>
        <taxon>Sordariomycetes</taxon>
        <taxon>Sordariomycetidae</taxon>
        <taxon>Sordariales</taxon>
        <taxon>Lasiosphaeriaceae</taxon>
        <taxon>Lasiosphaeria</taxon>
    </lineage>
</organism>
<feature type="chain" id="PRO_5042218372" evidence="1">
    <location>
        <begin position="24"/>
        <end position="97"/>
    </location>
</feature>
<dbReference type="AlphaFoldDB" id="A0AAE0KGT1"/>
<name>A0AAE0KGT1_9PEZI</name>
<evidence type="ECO:0000256" key="1">
    <source>
        <dbReference type="SAM" id="SignalP"/>
    </source>
</evidence>
<dbReference type="EMBL" id="JAULSN010000003">
    <property type="protein sequence ID" value="KAK3376266.1"/>
    <property type="molecule type" value="Genomic_DNA"/>
</dbReference>
<reference evidence="2" key="1">
    <citation type="journal article" date="2023" name="Mol. Phylogenet. Evol.">
        <title>Genome-scale phylogeny and comparative genomics of the fungal order Sordariales.</title>
        <authorList>
            <person name="Hensen N."/>
            <person name="Bonometti L."/>
            <person name="Westerberg I."/>
            <person name="Brannstrom I.O."/>
            <person name="Guillou S."/>
            <person name="Cros-Aarteil S."/>
            <person name="Calhoun S."/>
            <person name="Haridas S."/>
            <person name="Kuo A."/>
            <person name="Mondo S."/>
            <person name="Pangilinan J."/>
            <person name="Riley R."/>
            <person name="LaButti K."/>
            <person name="Andreopoulos B."/>
            <person name="Lipzen A."/>
            <person name="Chen C."/>
            <person name="Yan M."/>
            <person name="Daum C."/>
            <person name="Ng V."/>
            <person name="Clum A."/>
            <person name="Steindorff A."/>
            <person name="Ohm R.A."/>
            <person name="Martin F."/>
            <person name="Silar P."/>
            <person name="Natvig D.O."/>
            <person name="Lalanne C."/>
            <person name="Gautier V."/>
            <person name="Ament-Velasquez S.L."/>
            <person name="Kruys A."/>
            <person name="Hutchinson M.I."/>
            <person name="Powell A.J."/>
            <person name="Barry K."/>
            <person name="Miller A.N."/>
            <person name="Grigoriev I.V."/>
            <person name="Debuchy R."/>
            <person name="Gladieux P."/>
            <person name="Hiltunen Thoren M."/>
            <person name="Johannesson H."/>
        </authorList>
    </citation>
    <scope>NUCLEOTIDE SEQUENCE</scope>
    <source>
        <strain evidence="2">CBS 958.72</strain>
    </source>
</reference>
<evidence type="ECO:0000313" key="3">
    <source>
        <dbReference type="Proteomes" id="UP001287356"/>
    </source>
</evidence>
<accession>A0AAE0KGT1</accession>
<protein>
    <submittedName>
        <fullName evidence="2">Uncharacterized protein</fullName>
    </submittedName>
</protein>
<evidence type="ECO:0000313" key="2">
    <source>
        <dbReference type="EMBL" id="KAK3376266.1"/>
    </source>
</evidence>
<keyword evidence="3" id="KW-1185">Reference proteome</keyword>